<dbReference type="GO" id="GO:0005886">
    <property type="term" value="C:plasma membrane"/>
    <property type="evidence" value="ECO:0007669"/>
    <property type="project" value="UniProtKB-SubCell"/>
</dbReference>
<dbReference type="Gene3D" id="1.10.10.10">
    <property type="entry name" value="Winged helix-like DNA-binding domain superfamily/Winged helix DNA-binding domain"/>
    <property type="match status" value="1"/>
</dbReference>
<comment type="caution">
    <text evidence="10">The sequence shown here is derived from an EMBL/GenBank/DDBJ whole genome shotgun (WGS) entry which is preliminary data.</text>
</comment>
<evidence type="ECO:0000256" key="1">
    <source>
        <dbReference type="ARBA" id="ARBA00004651"/>
    </source>
</evidence>
<keyword evidence="11" id="KW-1185">Reference proteome</keyword>
<keyword evidence="5 8" id="KW-1133">Transmembrane helix</keyword>
<dbReference type="InterPro" id="IPR036388">
    <property type="entry name" value="WH-like_DNA-bd_sf"/>
</dbReference>
<feature type="transmembrane region" description="Helical" evidence="8">
    <location>
        <begin position="381"/>
        <end position="399"/>
    </location>
</feature>
<dbReference type="SUPFAM" id="SSF46785">
    <property type="entry name" value="Winged helix' DNA-binding domain"/>
    <property type="match status" value="1"/>
</dbReference>
<dbReference type="InterPro" id="IPR036390">
    <property type="entry name" value="WH_DNA-bd_sf"/>
</dbReference>
<feature type="transmembrane region" description="Helical" evidence="8">
    <location>
        <begin position="309"/>
        <end position="330"/>
    </location>
</feature>
<name>A0A919JNN4_9ACTN</name>
<evidence type="ECO:0000256" key="4">
    <source>
        <dbReference type="ARBA" id="ARBA00022692"/>
    </source>
</evidence>
<feature type="transmembrane region" description="Helical" evidence="8">
    <location>
        <begin position="252"/>
        <end position="271"/>
    </location>
</feature>
<dbReference type="InterPro" id="IPR018584">
    <property type="entry name" value="GT87"/>
</dbReference>
<keyword evidence="3" id="KW-0808">Transferase</keyword>
<dbReference type="InterPro" id="IPR011991">
    <property type="entry name" value="ArsR-like_HTH"/>
</dbReference>
<reference evidence="10" key="1">
    <citation type="submission" date="2021-01" db="EMBL/GenBank/DDBJ databases">
        <title>Whole genome shotgun sequence of Actinoplanes nipponensis NBRC 14063.</title>
        <authorList>
            <person name="Komaki H."/>
            <person name="Tamura T."/>
        </authorList>
    </citation>
    <scope>NUCLEOTIDE SEQUENCE</scope>
    <source>
        <strain evidence="10">NBRC 14063</strain>
    </source>
</reference>
<feature type="transmembrane region" description="Helical" evidence="8">
    <location>
        <begin position="81"/>
        <end position="98"/>
    </location>
</feature>
<dbReference type="GO" id="GO:0016758">
    <property type="term" value="F:hexosyltransferase activity"/>
    <property type="evidence" value="ECO:0007669"/>
    <property type="project" value="InterPro"/>
</dbReference>
<evidence type="ECO:0000313" key="10">
    <source>
        <dbReference type="EMBL" id="GIE52615.1"/>
    </source>
</evidence>
<feature type="domain" description="Transcription regulator PadR N-terminal" evidence="9">
    <location>
        <begin position="31"/>
        <end position="63"/>
    </location>
</feature>
<dbReference type="Proteomes" id="UP000647172">
    <property type="component" value="Unassembled WGS sequence"/>
</dbReference>
<feature type="transmembrane region" description="Helical" evidence="8">
    <location>
        <begin position="411"/>
        <end position="427"/>
    </location>
</feature>
<evidence type="ECO:0000313" key="11">
    <source>
        <dbReference type="Proteomes" id="UP000647172"/>
    </source>
</evidence>
<feature type="transmembrane region" description="Helical" evidence="8">
    <location>
        <begin position="222"/>
        <end position="245"/>
    </location>
</feature>
<keyword evidence="4 8" id="KW-0812">Transmembrane</keyword>
<evidence type="ECO:0000256" key="8">
    <source>
        <dbReference type="SAM" id="Phobius"/>
    </source>
</evidence>
<keyword evidence="2" id="KW-1003">Cell membrane</keyword>
<evidence type="ECO:0000256" key="5">
    <source>
        <dbReference type="ARBA" id="ARBA00022989"/>
    </source>
</evidence>
<dbReference type="Pfam" id="PF09594">
    <property type="entry name" value="GT87"/>
    <property type="match status" value="1"/>
</dbReference>
<comment type="subcellular location">
    <subcellularLocation>
        <location evidence="1">Cell membrane</location>
        <topology evidence="1">Multi-pass membrane protein</topology>
    </subcellularLocation>
</comment>
<feature type="transmembrane region" description="Helical" evidence="8">
    <location>
        <begin position="148"/>
        <end position="175"/>
    </location>
</feature>
<gene>
    <name evidence="10" type="ORF">Ani05nite_61490</name>
</gene>
<evidence type="ECO:0000256" key="3">
    <source>
        <dbReference type="ARBA" id="ARBA00022679"/>
    </source>
</evidence>
<accession>A0A919JNN4</accession>
<dbReference type="InterPro" id="IPR005149">
    <property type="entry name" value="Tscrpt_reg_PadR_N"/>
</dbReference>
<evidence type="ECO:0000259" key="9">
    <source>
        <dbReference type="Pfam" id="PF03551"/>
    </source>
</evidence>
<keyword evidence="6 8" id="KW-0472">Membrane</keyword>
<evidence type="ECO:0000256" key="7">
    <source>
        <dbReference type="ARBA" id="ARBA00024033"/>
    </source>
</evidence>
<evidence type="ECO:0000256" key="2">
    <source>
        <dbReference type="ARBA" id="ARBA00022475"/>
    </source>
</evidence>
<feature type="transmembrane region" description="Helical" evidence="8">
    <location>
        <begin position="342"/>
        <end position="361"/>
    </location>
</feature>
<dbReference type="RefSeq" id="WP_203774180.1">
    <property type="nucleotide sequence ID" value="NZ_BAAAYJ010000073.1"/>
</dbReference>
<dbReference type="AlphaFoldDB" id="A0A919JNN4"/>
<dbReference type="Pfam" id="PF03551">
    <property type="entry name" value="PadR"/>
    <property type="match status" value="1"/>
</dbReference>
<organism evidence="10 11">
    <name type="scientific">Actinoplanes nipponensis</name>
    <dbReference type="NCBI Taxonomy" id="135950"/>
    <lineage>
        <taxon>Bacteria</taxon>
        <taxon>Bacillati</taxon>
        <taxon>Actinomycetota</taxon>
        <taxon>Actinomycetes</taxon>
        <taxon>Micromonosporales</taxon>
        <taxon>Micromonosporaceae</taxon>
        <taxon>Actinoplanes</taxon>
    </lineage>
</organism>
<evidence type="ECO:0000256" key="6">
    <source>
        <dbReference type="ARBA" id="ARBA00023136"/>
    </source>
</evidence>
<dbReference type="CDD" id="cd00090">
    <property type="entry name" value="HTH_ARSR"/>
    <property type="match status" value="1"/>
</dbReference>
<sequence length="436" mass="45627">MSGARAAVLAALAAEPRRARPSLDLARQAGLSSGTLYPILVRLQRAGLVEAQWTDGRRAYRLTGPVPPPGAAGRRGRTVRFWLPAALAALVTAWAVLVRPAGVRLSDLGVYLGAVRGLTHGASLYDFLSAGNAPFTYPPFAGLLFLPLAGAPVLPLQLLWTLATVGTVAGLALLLDRRAAPAFALVLMLSAPVSSDLKYGQVSLFLAAMVAADLLALRHSRWQGLLVGVAAAIKLTPLIFIPLLWCAGRRRAAVLATVTFAGCGALAGLALPGDSWRFWTTEVAHVSRLGYITSVGNQSLNGFLLRAELAAPLRSAIVLVAGGGIAALALRRAARRARGGDWFSALVLTGAAGVVLSPVSWTHHQIWLVLAALLPVRGPAWARRGWPVLVLAVMLLPVPALGPPLWSNSRLLLAVTIAALLPLAPLGRRGPTALSS</sequence>
<protein>
    <recommendedName>
        <fullName evidence="9">Transcription regulator PadR N-terminal domain-containing protein</fullName>
    </recommendedName>
</protein>
<comment type="similarity">
    <text evidence="7">Belongs to the glycosyltransferase 87 family.</text>
</comment>
<proteinExistence type="inferred from homology"/>
<dbReference type="EMBL" id="BOMQ01000071">
    <property type="protein sequence ID" value="GIE52615.1"/>
    <property type="molecule type" value="Genomic_DNA"/>
</dbReference>